<dbReference type="InterPro" id="IPR036396">
    <property type="entry name" value="Cyt_P450_sf"/>
</dbReference>
<reference evidence="8 9" key="1">
    <citation type="submission" date="2020-04" db="EMBL/GenBank/DDBJ databases">
        <authorList>
            <person name="Alioto T."/>
            <person name="Alioto T."/>
            <person name="Gomez Garrido J."/>
        </authorList>
    </citation>
    <scope>NUCLEOTIDE SEQUENCE [LARGE SCALE GENOMIC DNA]</scope>
</reference>
<organism evidence="8 9">
    <name type="scientific">Cloeon dipterum</name>
    <dbReference type="NCBI Taxonomy" id="197152"/>
    <lineage>
        <taxon>Eukaryota</taxon>
        <taxon>Metazoa</taxon>
        <taxon>Ecdysozoa</taxon>
        <taxon>Arthropoda</taxon>
        <taxon>Hexapoda</taxon>
        <taxon>Insecta</taxon>
        <taxon>Pterygota</taxon>
        <taxon>Palaeoptera</taxon>
        <taxon>Ephemeroptera</taxon>
        <taxon>Pisciforma</taxon>
        <taxon>Baetidae</taxon>
        <taxon>Cloeon</taxon>
    </lineage>
</organism>
<name>A0A8S1BTW5_9INSE</name>
<dbReference type="PRINTS" id="PR00463">
    <property type="entry name" value="EP450I"/>
</dbReference>
<keyword evidence="5" id="KW-0560">Oxidoreductase</keyword>
<dbReference type="GO" id="GO:0016705">
    <property type="term" value="F:oxidoreductase activity, acting on paired donors, with incorporation or reduction of molecular oxygen"/>
    <property type="evidence" value="ECO:0007669"/>
    <property type="project" value="InterPro"/>
</dbReference>
<dbReference type="Gene3D" id="1.10.630.10">
    <property type="entry name" value="Cytochrome P450"/>
    <property type="match status" value="1"/>
</dbReference>
<keyword evidence="4" id="KW-0479">Metal-binding</keyword>
<keyword evidence="6" id="KW-0408">Iron</keyword>
<comment type="similarity">
    <text evidence="2">Belongs to the cytochrome P450 family.</text>
</comment>
<evidence type="ECO:0000256" key="4">
    <source>
        <dbReference type="ARBA" id="ARBA00022723"/>
    </source>
</evidence>
<dbReference type="GO" id="GO:0004497">
    <property type="term" value="F:monooxygenase activity"/>
    <property type="evidence" value="ECO:0007669"/>
    <property type="project" value="UniProtKB-KW"/>
</dbReference>
<keyword evidence="3" id="KW-0349">Heme</keyword>
<comment type="cofactor">
    <cofactor evidence="1">
        <name>heme</name>
        <dbReference type="ChEBI" id="CHEBI:30413"/>
    </cofactor>
</comment>
<comment type="caution">
    <text evidence="8">The sequence shown here is derived from an EMBL/GenBank/DDBJ whole genome shotgun (WGS) entry which is preliminary data.</text>
</comment>
<accession>A0A8S1BTW5</accession>
<keyword evidence="7" id="KW-0503">Monooxygenase</keyword>
<keyword evidence="9" id="KW-1185">Reference proteome</keyword>
<dbReference type="InterPro" id="IPR050479">
    <property type="entry name" value="CYP11_CYP27_families"/>
</dbReference>
<dbReference type="EMBL" id="CADEPI010000002">
    <property type="protein sequence ID" value="CAB3359765.1"/>
    <property type="molecule type" value="Genomic_DNA"/>
</dbReference>
<dbReference type="GO" id="GO:0020037">
    <property type="term" value="F:heme binding"/>
    <property type="evidence" value="ECO:0007669"/>
    <property type="project" value="InterPro"/>
</dbReference>
<protein>
    <recommendedName>
        <fullName evidence="10">Cytochrome P450</fullName>
    </recommendedName>
</protein>
<evidence type="ECO:0008006" key="10">
    <source>
        <dbReference type="Google" id="ProtNLM"/>
    </source>
</evidence>
<dbReference type="OrthoDB" id="3945418at2759"/>
<evidence type="ECO:0000256" key="3">
    <source>
        <dbReference type="ARBA" id="ARBA00022617"/>
    </source>
</evidence>
<sequence>MLSARVIVSRAYSRSTKVVKAPHASVLVEPPQVAHAGAEAVDDRRVKPYSSIPGPRALPLLGNSWRFLPFVGTYKIEEVHKTSQHLYEQFGPIVKLSNILGRPDMVFLFDADEIERVFRSEELMPLRPSMPSLNYYKHVLRRDLFGDTGGVIAVHGENWYNFRTKVQQPMLQPRTAKLYVRPIEETADAFVNRIQAIRDENDDVPEDFINEIHKWSLESIARVALDKRLGCLAPYLAPESDAQRMIDAVGTFFKNVGNLELKIPFWRLFPTPTWNKYINALDVIRSVSSRYIDSAMEELERNPRPLDHTSSLLQRILQNTNKKTAYNLALDMFLVGIDTTSAAIASILYQLALNPDKQEKLFREIEQVLPNFDSHLNAENVDSFSYLKACIKETLRYELF</sequence>
<dbReference type="PANTHER" id="PTHR24279">
    <property type="entry name" value="CYTOCHROME P450"/>
    <property type="match status" value="1"/>
</dbReference>
<dbReference type="GO" id="GO:0005506">
    <property type="term" value="F:iron ion binding"/>
    <property type="evidence" value="ECO:0007669"/>
    <property type="project" value="InterPro"/>
</dbReference>
<evidence type="ECO:0000256" key="5">
    <source>
        <dbReference type="ARBA" id="ARBA00023002"/>
    </source>
</evidence>
<evidence type="ECO:0000313" key="9">
    <source>
        <dbReference type="Proteomes" id="UP000494165"/>
    </source>
</evidence>
<dbReference type="SUPFAM" id="SSF48264">
    <property type="entry name" value="Cytochrome P450"/>
    <property type="match status" value="1"/>
</dbReference>
<dbReference type="PANTHER" id="PTHR24279:SF120">
    <property type="entry name" value="CYTOCHROME P450"/>
    <property type="match status" value="1"/>
</dbReference>
<evidence type="ECO:0000256" key="2">
    <source>
        <dbReference type="ARBA" id="ARBA00010617"/>
    </source>
</evidence>
<evidence type="ECO:0000256" key="6">
    <source>
        <dbReference type="ARBA" id="ARBA00023004"/>
    </source>
</evidence>
<evidence type="ECO:0000256" key="7">
    <source>
        <dbReference type="ARBA" id="ARBA00023033"/>
    </source>
</evidence>
<dbReference type="Proteomes" id="UP000494165">
    <property type="component" value="Unassembled WGS sequence"/>
</dbReference>
<evidence type="ECO:0000256" key="1">
    <source>
        <dbReference type="ARBA" id="ARBA00001971"/>
    </source>
</evidence>
<dbReference type="Pfam" id="PF00067">
    <property type="entry name" value="p450"/>
    <property type="match status" value="1"/>
</dbReference>
<dbReference type="InterPro" id="IPR002401">
    <property type="entry name" value="Cyt_P450_E_grp-I"/>
</dbReference>
<dbReference type="InterPro" id="IPR001128">
    <property type="entry name" value="Cyt_P450"/>
</dbReference>
<gene>
    <name evidence="8" type="ORF">CLODIP_2_CD07864</name>
</gene>
<evidence type="ECO:0000313" key="8">
    <source>
        <dbReference type="EMBL" id="CAB3359765.1"/>
    </source>
</evidence>
<dbReference type="AlphaFoldDB" id="A0A8S1BTW5"/>
<proteinExistence type="inferred from homology"/>
<dbReference type="CDD" id="cd11054">
    <property type="entry name" value="CYP24A1-like"/>
    <property type="match status" value="1"/>
</dbReference>